<organism evidence="2">
    <name type="scientific">bioreactor metagenome</name>
    <dbReference type="NCBI Taxonomy" id="1076179"/>
    <lineage>
        <taxon>unclassified sequences</taxon>
        <taxon>metagenomes</taxon>
        <taxon>ecological metagenomes</taxon>
    </lineage>
</organism>
<proteinExistence type="predicted"/>
<dbReference type="InterPro" id="IPR027417">
    <property type="entry name" value="P-loop_NTPase"/>
</dbReference>
<accession>A0A644VU26</accession>
<evidence type="ECO:0000313" key="2">
    <source>
        <dbReference type="EMBL" id="MPL94868.1"/>
    </source>
</evidence>
<dbReference type="Pfam" id="PF13481">
    <property type="entry name" value="AAA_25"/>
    <property type="match status" value="1"/>
</dbReference>
<feature type="region of interest" description="Disordered" evidence="1">
    <location>
        <begin position="202"/>
        <end position="221"/>
    </location>
</feature>
<reference evidence="2" key="1">
    <citation type="submission" date="2019-08" db="EMBL/GenBank/DDBJ databases">
        <authorList>
            <person name="Kucharzyk K."/>
            <person name="Murdoch R.W."/>
            <person name="Higgins S."/>
            <person name="Loffler F."/>
        </authorList>
    </citation>
    <scope>NUCLEOTIDE SEQUENCE</scope>
</reference>
<dbReference type="AlphaFoldDB" id="A0A644VU26"/>
<name>A0A644VU26_9ZZZZ</name>
<dbReference type="Gene3D" id="3.40.50.300">
    <property type="entry name" value="P-loop containing nucleotide triphosphate hydrolases"/>
    <property type="match status" value="1"/>
</dbReference>
<gene>
    <name evidence="2" type="ORF">SDC9_41026</name>
</gene>
<evidence type="ECO:0000256" key="1">
    <source>
        <dbReference type="SAM" id="MobiDB-lite"/>
    </source>
</evidence>
<comment type="caution">
    <text evidence="2">The sequence shown here is derived from an EMBL/GenBank/DDBJ whole genome shotgun (WGS) entry which is preliminary data.</text>
</comment>
<feature type="region of interest" description="Disordered" evidence="1">
    <location>
        <begin position="152"/>
        <end position="180"/>
    </location>
</feature>
<dbReference type="EMBL" id="VSSQ01000445">
    <property type="protein sequence ID" value="MPL94868.1"/>
    <property type="molecule type" value="Genomic_DNA"/>
</dbReference>
<dbReference type="SUPFAM" id="SSF52540">
    <property type="entry name" value="P-loop containing nucleoside triphosphate hydrolases"/>
    <property type="match status" value="1"/>
</dbReference>
<protein>
    <submittedName>
        <fullName evidence="2">Uncharacterized protein</fullName>
    </submittedName>
</protein>
<sequence>MFVAPGGTGKTTLLLFQVIHIVLGRDLFGHEVFAPGPVIILTAEDNRETLVARLRQMCYEMQLTGREVNSIREDVIITDVSGLGIKLTTATKDVVMPSAQLDRLVVEVGALSPSLLVIDPMMAACSRASSGGPAKRYGWGDDGGTAVVGGVEARRDSTPRPGAAPRAAANRGGSGVRGAAVPTPAQCRQLCRAAGVAAGTPALKNRSRGHGMAGKGGRRCWTPTTCRRASSVASVGGSP</sequence>
<feature type="compositionally biased region" description="Low complexity" evidence="1">
    <location>
        <begin position="159"/>
        <end position="171"/>
    </location>
</feature>